<evidence type="ECO:0000259" key="9">
    <source>
        <dbReference type="Pfam" id="PF04138"/>
    </source>
</evidence>
<evidence type="ECO:0000256" key="1">
    <source>
        <dbReference type="ARBA" id="ARBA00004141"/>
    </source>
</evidence>
<feature type="transmembrane region" description="Helical" evidence="8">
    <location>
        <begin position="12"/>
        <end position="30"/>
    </location>
</feature>
<evidence type="ECO:0000256" key="6">
    <source>
        <dbReference type="ARBA" id="ARBA00025595"/>
    </source>
</evidence>
<dbReference type="PANTHER" id="PTHR38459:SF1">
    <property type="entry name" value="PROPHAGE BACTOPRENOL-LINKED GLUCOSE TRANSLOCASE HOMOLOG"/>
    <property type="match status" value="1"/>
</dbReference>
<dbReference type="Proteomes" id="UP001193920">
    <property type="component" value="Unassembled WGS sequence"/>
</dbReference>
<dbReference type="AlphaFoldDB" id="A0AAW3YSG7"/>
<keyword evidence="2 7" id="KW-0813">Transport</keyword>
<evidence type="ECO:0000256" key="5">
    <source>
        <dbReference type="ARBA" id="ARBA00023136"/>
    </source>
</evidence>
<name>A0AAW3YSG7_9GAMM</name>
<feature type="transmembrane region" description="Helical" evidence="8">
    <location>
        <begin position="90"/>
        <end position="116"/>
    </location>
</feature>
<dbReference type="GO" id="GO:0000271">
    <property type="term" value="P:polysaccharide biosynthetic process"/>
    <property type="evidence" value="ECO:0007669"/>
    <property type="project" value="InterPro"/>
</dbReference>
<dbReference type="RefSeq" id="WP_323860519.1">
    <property type="nucleotide sequence ID" value="NZ_JACXBF010000118.1"/>
</dbReference>
<dbReference type="EMBL" id="JACXBF010000118">
    <property type="protein sequence ID" value="MBD2799859.1"/>
    <property type="molecule type" value="Genomic_DNA"/>
</dbReference>
<feature type="domain" description="GtrA/DPMS transmembrane" evidence="9">
    <location>
        <begin position="7"/>
        <end position="116"/>
    </location>
</feature>
<reference evidence="10" key="2">
    <citation type="journal article" date="2024" name="Toxins">
        <title>Genome Sequence Analysis of Native Xenorhabdus Strains Isolated from Entomopathogenic Nematodes in Argentina.</title>
        <authorList>
            <person name="Palma L."/>
            <person name="Frizzo L."/>
            <person name="Kaiser S."/>
            <person name="Berry C."/>
            <person name="Caballero P."/>
            <person name="Bode H.B."/>
            <person name="Del Valle E.E."/>
        </authorList>
    </citation>
    <scope>NUCLEOTIDE SEQUENCE</scope>
    <source>
        <strain evidence="10">M</strain>
    </source>
</reference>
<feature type="transmembrane region" description="Helical" evidence="8">
    <location>
        <begin position="36"/>
        <end position="54"/>
    </location>
</feature>
<protein>
    <recommendedName>
        <fullName evidence="7">Bactoprenol-linked glucose translocase</fullName>
    </recommendedName>
</protein>
<evidence type="ECO:0000256" key="7">
    <source>
        <dbReference type="PIRNR" id="PIRNR006298"/>
    </source>
</evidence>
<dbReference type="InterPro" id="IPR007267">
    <property type="entry name" value="GtrA_DPMS_TM"/>
</dbReference>
<dbReference type="PANTHER" id="PTHR38459">
    <property type="entry name" value="PROPHAGE BACTOPRENOL-LINKED GLUCOSE TRANSLOCASE HOMOLOG"/>
    <property type="match status" value="1"/>
</dbReference>
<comment type="subcellular location">
    <subcellularLocation>
        <location evidence="1">Membrane</location>
        <topology evidence="1">Multi-pass membrane protein</topology>
    </subcellularLocation>
</comment>
<evidence type="ECO:0000256" key="8">
    <source>
        <dbReference type="SAM" id="Phobius"/>
    </source>
</evidence>
<proteinExistence type="inferred from homology"/>
<accession>A0AAW3YSG7</accession>
<dbReference type="GO" id="GO:0005886">
    <property type="term" value="C:plasma membrane"/>
    <property type="evidence" value="ECO:0007669"/>
    <property type="project" value="TreeGrafter"/>
</dbReference>
<evidence type="ECO:0000256" key="2">
    <source>
        <dbReference type="ARBA" id="ARBA00022448"/>
    </source>
</evidence>
<organism evidence="10">
    <name type="scientific">Xenorhabdus szentirmaii</name>
    <dbReference type="NCBI Taxonomy" id="290112"/>
    <lineage>
        <taxon>Bacteria</taxon>
        <taxon>Pseudomonadati</taxon>
        <taxon>Pseudomonadota</taxon>
        <taxon>Gammaproteobacteria</taxon>
        <taxon>Enterobacterales</taxon>
        <taxon>Morganellaceae</taxon>
        <taxon>Xenorhabdus</taxon>
    </lineage>
</organism>
<evidence type="ECO:0000256" key="3">
    <source>
        <dbReference type="ARBA" id="ARBA00022692"/>
    </source>
</evidence>
<comment type="caution">
    <text evidence="10">The sequence shown here is derived from an EMBL/GenBank/DDBJ whole genome shotgun (WGS) entry which is preliminary data.</text>
</comment>
<gene>
    <name evidence="10" type="ORF">ID854_05155</name>
</gene>
<reference evidence="10" key="1">
    <citation type="submission" date="2020-09" db="EMBL/GenBank/DDBJ databases">
        <authorList>
            <person name="Palma L."/>
            <person name="Caballero P."/>
            <person name="Berry C."/>
            <person name="Del Valle E."/>
        </authorList>
    </citation>
    <scope>NUCLEOTIDE SEQUENCE</scope>
    <source>
        <strain evidence="10">M</strain>
    </source>
</reference>
<comment type="function">
    <text evidence="6 7">Involved in O antigen modification. Involved in the translocation of bactoprenol-linked glucose across the cytoplasmic membrane.</text>
</comment>
<keyword evidence="3 8" id="KW-0812">Transmembrane</keyword>
<sequence length="121" mass="13535">MIKLFAKYVSIGVINTLIHWLLFAVLMYLFSTTQAISNLVGFCAAVTFSFYANAKFTFQKKATGRRYIAFVSFMGLLSYLTGHLSDVMEIQPIATLIAFSTISLILGFVYSNFIVFKGNKS</sequence>
<keyword evidence="5 8" id="KW-0472">Membrane</keyword>
<dbReference type="InterPro" id="IPR016480">
    <property type="entry name" value="Glc_translocase_bactprenl-link"/>
</dbReference>
<comment type="similarity">
    <text evidence="7">Belongs to the gtrA family.</text>
</comment>
<feature type="transmembrane region" description="Helical" evidence="8">
    <location>
        <begin position="66"/>
        <end position="84"/>
    </location>
</feature>
<dbReference type="InterPro" id="IPR051401">
    <property type="entry name" value="GtrA_CellWall_Glycosyl"/>
</dbReference>
<evidence type="ECO:0000256" key="4">
    <source>
        <dbReference type="ARBA" id="ARBA00022989"/>
    </source>
</evidence>
<dbReference type="PIRSF" id="PIRSF006298">
    <property type="entry name" value="GtrA_prd"/>
    <property type="match status" value="1"/>
</dbReference>
<keyword evidence="4 8" id="KW-1133">Transmembrane helix</keyword>
<dbReference type="Pfam" id="PF04138">
    <property type="entry name" value="GtrA_DPMS_TM"/>
    <property type="match status" value="1"/>
</dbReference>
<evidence type="ECO:0000313" key="10">
    <source>
        <dbReference type="EMBL" id="MBD2799859.1"/>
    </source>
</evidence>